<dbReference type="SMART" id="SM00345">
    <property type="entry name" value="HTH_GNTR"/>
    <property type="match status" value="1"/>
</dbReference>
<sequence length="338" mass="38895">MRDLFEKIQELEDIPTYSKHEQLVQGVINAIQEKLLTKGQALPSVNNMIKEFGFARETITKAYKELKDRGIIESKNRLGYFVANESIDQTLKVALLMFGFDTFQEIFYRNFRETLGENVHLDVFFHHNNIEVFETILGHIKGKYGMYVVAPIPHPKTAALLQAIPTNKFLMFDRYEPMEGDFSYLSQEFGEATYNAFVELADAIKKFDEVIFFYEPVSAIPIEILKSFKKFCKNYQVKGTIKVNYTAGSLEKGKVYFTLDNACIVSILKDCKTKNYKLGEDFGILSHNDEPVKEILWDGITTYSVDFGEMGRKAATYVLTRKKVQEILPTVLIRRNSL</sequence>
<dbReference type="RefSeq" id="WP_323295542.1">
    <property type="nucleotide sequence ID" value="NZ_JAYFUM010000005.1"/>
</dbReference>
<dbReference type="Proteomes" id="UP001302949">
    <property type="component" value="Unassembled WGS sequence"/>
</dbReference>
<dbReference type="InterPro" id="IPR000524">
    <property type="entry name" value="Tscrpt_reg_HTH_GntR"/>
</dbReference>
<keyword evidence="2" id="KW-0238">DNA-binding</keyword>
<dbReference type="SUPFAM" id="SSF53822">
    <property type="entry name" value="Periplasmic binding protein-like I"/>
    <property type="match status" value="1"/>
</dbReference>
<comment type="caution">
    <text evidence="5">The sequence shown here is derived from an EMBL/GenBank/DDBJ whole genome shotgun (WGS) entry which is preliminary data.</text>
</comment>
<dbReference type="CDD" id="cd07377">
    <property type="entry name" value="WHTH_GntR"/>
    <property type="match status" value="1"/>
</dbReference>
<dbReference type="PANTHER" id="PTHR38445">
    <property type="entry name" value="HTH-TYPE TRANSCRIPTIONAL REPRESSOR YTRA"/>
    <property type="match status" value="1"/>
</dbReference>
<evidence type="ECO:0000313" key="5">
    <source>
        <dbReference type="EMBL" id="MEA5138374.1"/>
    </source>
</evidence>
<dbReference type="PANTHER" id="PTHR38445:SF10">
    <property type="entry name" value="GNTR-FAMILY TRANSCRIPTIONAL REGULATOR"/>
    <property type="match status" value="1"/>
</dbReference>
<protein>
    <submittedName>
        <fullName evidence="5">GntR family transcriptional regulator</fullName>
    </submittedName>
</protein>
<dbReference type="Gene3D" id="3.40.50.2300">
    <property type="match status" value="2"/>
</dbReference>
<evidence type="ECO:0000259" key="4">
    <source>
        <dbReference type="PROSITE" id="PS50949"/>
    </source>
</evidence>
<evidence type="ECO:0000256" key="2">
    <source>
        <dbReference type="ARBA" id="ARBA00023125"/>
    </source>
</evidence>
<organism evidence="5 6">
    <name type="scientific">Arcicella rigui</name>
    <dbReference type="NCBI Taxonomy" id="797020"/>
    <lineage>
        <taxon>Bacteria</taxon>
        <taxon>Pseudomonadati</taxon>
        <taxon>Bacteroidota</taxon>
        <taxon>Cytophagia</taxon>
        <taxon>Cytophagales</taxon>
        <taxon>Flectobacillaceae</taxon>
        <taxon>Arcicella</taxon>
    </lineage>
</organism>
<dbReference type="InterPro" id="IPR036390">
    <property type="entry name" value="WH_DNA-bd_sf"/>
</dbReference>
<dbReference type="EMBL" id="JAYFUM010000005">
    <property type="protein sequence ID" value="MEA5138374.1"/>
    <property type="molecule type" value="Genomic_DNA"/>
</dbReference>
<keyword evidence="3" id="KW-0804">Transcription</keyword>
<proteinExistence type="predicted"/>
<dbReference type="InterPro" id="IPR036388">
    <property type="entry name" value="WH-like_DNA-bd_sf"/>
</dbReference>
<name>A0ABU5Q6D3_9BACT</name>
<dbReference type="Pfam" id="PF00392">
    <property type="entry name" value="GntR"/>
    <property type="match status" value="1"/>
</dbReference>
<evidence type="ECO:0000256" key="3">
    <source>
        <dbReference type="ARBA" id="ARBA00023163"/>
    </source>
</evidence>
<dbReference type="InterPro" id="IPR028082">
    <property type="entry name" value="Peripla_BP_I"/>
</dbReference>
<feature type="domain" description="HTH gntR-type" evidence="4">
    <location>
        <begin position="17"/>
        <end position="85"/>
    </location>
</feature>
<accession>A0ABU5Q6D3</accession>
<gene>
    <name evidence="5" type="ORF">VB248_04490</name>
</gene>
<dbReference type="SUPFAM" id="SSF46785">
    <property type="entry name" value="Winged helix' DNA-binding domain"/>
    <property type="match status" value="1"/>
</dbReference>
<reference evidence="5 6" key="1">
    <citation type="submission" date="2023-12" db="EMBL/GenBank/DDBJ databases">
        <title>Novel species of the genus Arcicella isolated from rivers.</title>
        <authorList>
            <person name="Lu H."/>
        </authorList>
    </citation>
    <scope>NUCLEOTIDE SEQUENCE [LARGE SCALE GENOMIC DNA]</scope>
    <source>
        <strain evidence="5 6">KCTC 23307</strain>
    </source>
</reference>
<keyword evidence="1" id="KW-0805">Transcription regulation</keyword>
<dbReference type="Gene3D" id="1.10.10.10">
    <property type="entry name" value="Winged helix-like DNA-binding domain superfamily/Winged helix DNA-binding domain"/>
    <property type="match status" value="1"/>
</dbReference>
<dbReference type="PROSITE" id="PS50949">
    <property type="entry name" value="HTH_GNTR"/>
    <property type="match status" value="1"/>
</dbReference>
<evidence type="ECO:0000313" key="6">
    <source>
        <dbReference type="Proteomes" id="UP001302949"/>
    </source>
</evidence>
<evidence type="ECO:0000256" key="1">
    <source>
        <dbReference type="ARBA" id="ARBA00023015"/>
    </source>
</evidence>
<keyword evidence="6" id="KW-1185">Reference proteome</keyword>